<accession>A0A2G9GJA3</accession>
<dbReference type="STRING" id="429701.A0A2G9GJA3"/>
<name>A0A2G9GJA3_9LAMI</name>
<protein>
    <recommendedName>
        <fullName evidence="2">Retrotransposon gag domain-containing protein</fullName>
    </recommendedName>
</protein>
<feature type="domain" description="Retrotransposon gag" evidence="2">
    <location>
        <begin position="231"/>
        <end position="286"/>
    </location>
</feature>
<dbReference type="AlphaFoldDB" id="A0A2G9GJA3"/>
<sequence>MAPKKNQLIGMKRDAPEVVDDASNPALAGGKTVDLSDDSSSPSPRESNPKNTLFTGLPAMMAGTSAVDDQLAQMAQAIADLHKIVEDKDHQIAQLMSKLEHSYIGESSHNHQPHPRHAEEFKRNEQTPYQQVPGPRANQSTLSVGTFSIQQLQDMIINTIRAQYGGPSQSSLAYSKPYTKRIDSLRMPTGYQPPKFQQFDGKGNPKQHVAHFIETCNNAGTDGDLLIKKFYIKLEPESIDSWDQMEKEFLNSFYSTRRTVSMIELTNTKQWKDEPVVDYINQLSEISAIEMCIQGMHWGLLYILQGIKPRTFEELATRAHDMELSMANHGVGLPIEEKKKDKKDFKKSKKNMKTSTKESMAVKAATVRFPTTEKKNNDKIENQHASSSKRTLKEMQEKEYPFPNSDVSHIFDELLARRLIELPQSKRPEDVRKTNDPKYCKYHRVVSHPIEKCFVFRDKIMALVREGKIILDTGDIANTNLVSVMGTQNTLKELSEHEPHNRPLFVSGFMQEQKVNRILIDGESAVNIMSKSTMKRLGILAEDLSRSRLTIQGFNQDGQKAIGMIRLDLVIGELKASTLFHVIDARTSYHLLLGRPWLHENGVIPSTLHQCFKYVKEGVIVKVDADTKPFTDVKSYFVDAKLYLDPDSVKEVLPLKISSNHPVKKRRVELSKLVITEANKEFEGPSLHNASQSQPKASKSDNYQTMEKGLVMPITNIHSSGPSKPSAEEVHEELEGVFDPKSYKLLEKSGFDFASLPSLGKLQPELTGEKIHGLTKKQQELRKQGFYVKQPKVGLGYTPTKLVRIRITKKEKCTNVQHITAEDDARDKEKQSNECTSVFNRLGTRPTRLSVFERLGTPSQMPMFKNKLATRRRSVFAWLGTVEEQAQKKQPDDEKIHVAKA</sequence>
<dbReference type="Gene3D" id="2.40.70.10">
    <property type="entry name" value="Acid Proteases"/>
    <property type="match status" value="1"/>
</dbReference>
<organism evidence="3 4">
    <name type="scientific">Handroanthus impetiginosus</name>
    <dbReference type="NCBI Taxonomy" id="429701"/>
    <lineage>
        <taxon>Eukaryota</taxon>
        <taxon>Viridiplantae</taxon>
        <taxon>Streptophyta</taxon>
        <taxon>Embryophyta</taxon>
        <taxon>Tracheophyta</taxon>
        <taxon>Spermatophyta</taxon>
        <taxon>Magnoliopsida</taxon>
        <taxon>eudicotyledons</taxon>
        <taxon>Gunneridae</taxon>
        <taxon>Pentapetalae</taxon>
        <taxon>asterids</taxon>
        <taxon>lamiids</taxon>
        <taxon>Lamiales</taxon>
        <taxon>Bignoniaceae</taxon>
        <taxon>Crescentiina</taxon>
        <taxon>Tabebuia alliance</taxon>
        <taxon>Handroanthus</taxon>
    </lineage>
</organism>
<evidence type="ECO:0000313" key="3">
    <source>
        <dbReference type="EMBL" id="PIN05384.1"/>
    </source>
</evidence>
<evidence type="ECO:0000313" key="4">
    <source>
        <dbReference type="Proteomes" id="UP000231279"/>
    </source>
</evidence>
<proteinExistence type="predicted"/>
<feature type="region of interest" description="Disordered" evidence="1">
    <location>
        <begin position="333"/>
        <end position="392"/>
    </location>
</feature>
<comment type="caution">
    <text evidence="3">The sequence shown here is derived from an EMBL/GenBank/DDBJ whole genome shotgun (WGS) entry which is preliminary data.</text>
</comment>
<dbReference type="InterPro" id="IPR005162">
    <property type="entry name" value="Retrotrans_gag_dom"/>
</dbReference>
<reference evidence="4" key="1">
    <citation type="journal article" date="2018" name="Gigascience">
        <title>Genome assembly of the Pink Ipe (Handroanthus impetiginosus, Bignoniaceae), a highly valued, ecologically keystone Neotropical timber forest tree.</title>
        <authorList>
            <person name="Silva-Junior O.B."/>
            <person name="Grattapaglia D."/>
            <person name="Novaes E."/>
            <person name="Collevatti R.G."/>
        </authorList>
    </citation>
    <scope>NUCLEOTIDE SEQUENCE [LARGE SCALE GENOMIC DNA]</scope>
    <source>
        <strain evidence="4">cv. UFG-1</strain>
    </source>
</reference>
<gene>
    <name evidence="3" type="ORF">CDL12_22075</name>
</gene>
<keyword evidence="4" id="KW-1185">Reference proteome</keyword>
<feature type="compositionally biased region" description="Polar residues" evidence="1">
    <location>
        <begin position="45"/>
        <end position="54"/>
    </location>
</feature>
<evidence type="ECO:0000256" key="1">
    <source>
        <dbReference type="SAM" id="MobiDB-lite"/>
    </source>
</evidence>
<dbReference type="OrthoDB" id="1670002at2759"/>
<dbReference type="InterPro" id="IPR021109">
    <property type="entry name" value="Peptidase_aspartic_dom_sf"/>
</dbReference>
<dbReference type="PANTHER" id="PTHR33437:SF2">
    <property type="entry name" value="OS06G0361200 PROTEIN"/>
    <property type="match status" value="1"/>
</dbReference>
<dbReference type="CDD" id="cd00303">
    <property type="entry name" value="retropepsin_like"/>
    <property type="match status" value="1"/>
</dbReference>
<dbReference type="SUPFAM" id="SSF50630">
    <property type="entry name" value="Acid proteases"/>
    <property type="match status" value="1"/>
</dbReference>
<dbReference type="Pfam" id="PF03732">
    <property type="entry name" value="Retrotrans_gag"/>
    <property type="match status" value="1"/>
</dbReference>
<evidence type="ECO:0000259" key="2">
    <source>
        <dbReference type="Pfam" id="PF03732"/>
    </source>
</evidence>
<feature type="region of interest" description="Disordered" evidence="1">
    <location>
        <begin position="1"/>
        <end position="56"/>
    </location>
</feature>
<feature type="compositionally biased region" description="Basic and acidic residues" evidence="1">
    <location>
        <begin position="335"/>
        <end position="344"/>
    </location>
</feature>
<dbReference type="Proteomes" id="UP000231279">
    <property type="component" value="Unassembled WGS sequence"/>
</dbReference>
<dbReference type="EMBL" id="NKXS01004788">
    <property type="protein sequence ID" value="PIN05384.1"/>
    <property type="molecule type" value="Genomic_DNA"/>
</dbReference>
<feature type="compositionally biased region" description="Basic and acidic residues" evidence="1">
    <location>
        <begin position="371"/>
        <end position="382"/>
    </location>
</feature>
<dbReference type="PANTHER" id="PTHR33437">
    <property type="entry name" value="OS06G0361200 PROTEIN"/>
    <property type="match status" value="1"/>
</dbReference>